<dbReference type="AlphaFoldDB" id="A0A9X3YHZ2"/>
<sequence length="168" mass="17882">MAQPYVGEIRMFGGNFPPAGWMFCNGQLLPISENETLFQLIGTTYGGDGESTFALPNLQGRVPLHQGNGFILAETGGAESITLTTQQIPSHNHAVIASTTQAQNQQPTSAIFAQAPTLQAYLTEASSNNFGPATTITMTGGSQPHENMQPYLCVSFIISLFGIFPSPT</sequence>
<evidence type="ECO:0000259" key="1">
    <source>
        <dbReference type="Pfam" id="PF07484"/>
    </source>
</evidence>
<dbReference type="Gene3D" id="3.90.1340.10">
    <property type="entry name" value="Phage tail collar domain"/>
    <property type="match status" value="1"/>
</dbReference>
<dbReference type="InterPro" id="IPR011083">
    <property type="entry name" value="Phage_tail_collar_dom"/>
</dbReference>
<dbReference type="Proteomes" id="UP001139971">
    <property type="component" value="Unassembled WGS sequence"/>
</dbReference>
<reference evidence="2" key="1">
    <citation type="submission" date="2023-02" db="EMBL/GenBank/DDBJ databases">
        <title>Tahibacter soli sp. nov. isolated from soil.</title>
        <authorList>
            <person name="Baek J.H."/>
            <person name="Lee J.K."/>
            <person name="Choi D.G."/>
            <person name="Jeon C.O."/>
        </authorList>
    </citation>
    <scope>NUCLEOTIDE SEQUENCE</scope>
    <source>
        <strain evidence="2">BL</strain>
    </source>
</reference>
<proteinExistence type="predicted"/>
<dbReference type="SUPFAM" id="SSF88874">
    <property type="entry name" value="Receptor-binding domain of short tail fibre protein gp12"/>
    <property type="match status" value="1"/>
</dbReference>
<keyword evidence="3" id="KW-1185">Reference proteome</keyword>
<gene>
    <name evidence="2" type="ORF">OD750_001265</name>
</gene>
<dbReference type="InterPro" id="IPR037053">
    <property type="entry name" value="Phage_tail_collar_dom_sf"/>
</dbReference>
<dbReference type="EMBL" id="JAOVZO020000001">
    <property type="protein sequence ID" value="MDC8011168.1"/>
    <property type="molecule type" value="Genomic_DNA"/>
</dbReference>
<accession>A0A9X3YHZ2</accession>
<feature type="domain" description="Phage tail collar" evidence="1">
    <location>
        <begin position="7"/>
        <end position="63"/>
    </location>
</feature>
<dbReference type="RefSeq" id="WP_263544583.1">
    <property type="nucleotide sequence ID" value="NZ_JAOVZO020000001.1"/>
</dbReference>
<dbReference type="Pfam" id="PF07484">
    <property type="entry name" value="Collar"/>
    <property type="match status" value="1"/>
</dbReference>
<protein>
    <submittedName>
        <fullName evidence="2">Tail fiber protein</fullName>
    </submittedName>
</protein>
<name>A0A9X3YHZ2_9GAMM</name>
<organism evidence="2 3">
    <name type="scientific">Tahibacter soli</name>
    <dbReference type="NCBI Taxonomy" id="2983605"/>
    <lineage>
        <taxon>Bacteria</taxon>
        <taxon>Pseudomonadati</taxon>
        <taxon>Pseudomonadota</taxon>
        <taxon>Gammaproteobacteria</taxon>
        <taxon>Lysobacterales</taxon>
        <taxon>Rhodanobacteraceae</taxon>
        <taxon>Tahibacter</taxon>
    </lineage>
</organism>
<evidence type="ECO:0000313" key="2">
    <source>
        <dbReference type="EMBL" id="MDC8011168.1"/>
    </source>
</evidence>
<comment type="caution">
    <text evidence="2">The sequence shown here is derived from an EMBL/GenBank/DDBJ whole genome shotgun (WGS) entry which is preliminary data.</text>
</comment>
<evidence type="ECO:0000313" key="3">
    <source>
        <dbReference type="Proteomes" id="UP001139971"/>
    </source>
</evidence>